<reference evidence="1" key="1">
    <citation type="submission" date="2021-11" db="EMBL/GenBank/DDBJ databases">
        <title>Vibrio ZSDE26 sp. nov. and Vibrio ZSDZ34 sp. nov., isolated from coastal seawater in Qingdao.</title>
        <authorList>
            <person name="Zhang P."/>
        </authorList>
    </citation>
    <scope>NUCLEOTIDE SEQUENCE</scope>
    <source>
        <strain evidence="1">ZSDZ34</strain>
    </source>
</reference>
<dbReference type="EMBL" id="JAJNNZ010000008">
    <property type="protein sequence ID" value="MCJ2377471.1"/>
    <property type="molecule type" value="Genomic_DNA"/>
</dbReference>
<proteinExistence type="predicted"/>
<keyword evidence="2" id="KW-1185">Reference proteome</keyword>
<protein>
    <submittedName>
        <fullName evidence="1">Uncharacterized protein</fullName>
    </submittedName>
</protein>
<dbReference type="AlphaFoldDB" id="A0A9X2AWM9"/>
<name>A0A9X2AWM9_9VIBR</name>
<evidence type="ECO:0000313" key="2">
    <source>
        <dbReference type="Proteomes" id="UP001139488"/>
    </source>
</evidence>
<dbReference type="RefSeq" id="WP_244357452.1">
    <property type="nucleotide sequence ID" value="NZ_JAJNNZ010000008.1"/>
</dbReference>
<sequence>MKMKTAMRYHSNLDTEKCVFVLRELIPTIQSHFDGFYLDKSLVGQLSEMNLKDINDKISNPNPDFSNYLNRESYITQCCRKREFVYYLDKCMSRFNGSQNSIINLAFVVMLDLLVEARVLRYKQRSELLYKAMMNASAVYTD</sequence>
<accession>A0A9X2AWM9</accession>
<gene>
    <name evidence="1" type="ORF">LNL84_11575</name>
</gene>
<dbReference type="Proteomes" id="UP001139488">
    <property type="component" value="Unassembled WGS sequence"/>
</dbReference>
<organism evidence="1 2">
    <name type="scientific">Vibrio gelatinilyticus</name>
    <dbReference type="NCBI Taxonomy" id="2893468"/>
    <lineage>
        <taxon>Bacteria</taxon>
        <taxon>Pseudomonadati</taxon>
        <taxon>Pseudomonadota</taxon>
        <taxon>Gammaproteobacteria</taxon>
        <taxon>Vibrionales</taxon>
        <taxon>Vibrionaceae</taxon>
        <taxon>Vibrio</taxon>
    </lineage>
</organism>
<evidence type="ECO:0000313" key="1">
    <source>
        <dbReference type="EMBL" id="MCJ2377471.1"/>
    </source>
</evidence>
<comment type="caution">
    <text evidence="1">The sequence shown here is derived from an EMBL/GenBank/DDBJ whole genome shotgun (WGS) entry which is preliminary data.</text>
</comment>